<dbReference type="CDD" id="cd00609">
    <property type="entry name" value="AAT_like"/>
    <property type="match status" value="1"/>
</dbReference>
<evidence type="ECO:0000313" key="9">
    <source>
        <dbReference type="EMBL" id="SDG73396.1"/>
    </source>
</evidence>
<dbReference type="AlphaFoldDB" id="A0A1G7WNA0"/>
<dbReference type="GO" id="GO:0030170">
    <property type="term" value="F:pyridoxal phosphate binding"/>
    <property type="evidence" value="ECO:0007669"/>
    <property type="project" value="InterPro"/>
</dbReference>
<evidence type="ECO:0000256" key="7">
    <source>
        <dbReference type="ARBA" id="ARBA00049185"/>
    </source>
</evidence>
<feature type="domain" description="Aminotransferase class I/classII large" evidence="8">
    <location>
        <begin position="38"/>
        <end position="382"/>
    </location>
</feature>
<sequence length="388" mass="42058">MTATARPQVAALTSSRIRDIANAGMGRDDLSIFWFGEGDEVTPDFIRAAAQDAIGNGETFYVHNLGLPALRGAIARYESALHGIDITADRVAVTGSGVSALMIANQLIVSPGDRVVVVTPIWPNIAEAPRLIGAEVTRVPLSIADGRWSLDLDRLLDALTPDTRMVIINAPNNPTGFTLDVDAQRTILAHCRKHGIWILTDEVYERLVFDGRNAAPSLLTHASPDDRIVRVNSFSKAWRMTGWRLGWLTVPEALMTDVPKVIEYNTSCAPAFVQKGGLAALTDPRGEETVSRLRSGLAAARRTLLDGLEGLGRIEVPEADGAMYAFFRIDGEADDMAVARTLVTDFGLGLAPGSAFGPEGEGWLRWCFAASPEKIANGLERLERFLKR</sequence>
<evidence type="ECO:0000256" key="4">
    <source>
        <dbReference type="ARBA" id="ARBA00022576"/>
    </source>
</evidence>
<dbReference type="SUPFAM" id="SSF53383">
    <property type="entry name" value="PLP-dependent transferases"/>
    <property type="match status" value="1"/>
</dbReference>
<dbReference type="InterPro" id="IPR015421">
    <property type="entry name" value="PyrdxlP-dep_Trfase_major"/>
</dbReference>
<dbReference type="GO" id="GO:0004069">
    <property type="term" value="F:L-aspartate:2-oxoglutarate aminotransferase activity"/>
    <property type="evidence" value="ECO:0007669"/>
    <property type="project" value="UniProtKB-EC"/>
</dbReference>
<keyword evidence="6" id="KW-0663">Pyridoxal phosphate</keyword>
<organism evidence="9 10">
    <name type="scientific">Pelagibacterium luteolum</name>
    <dbReference type="NCBI Taxonomy" id="440168"/>
    <lineage>
        <taxon>Bacteria</taxon>
        <taxon>Pseudomonadati</taxon>
        <taxon>Pseudomonadota</taxon>
        <taxon>Alphaproteobacteria</taxon>
        <taxon>Hyphomicrobiales</taxon>
        <taxon>Devosiaceae</taxon>
        <taxon>Pelagibacterium</taxon>
    </lineage>
</organism>
<evidence type="ECO:0000256" key="2">
    <source>
        <dbReference type="ARBA" id="ARBA00007441"/>
    </source>
</evidence>
<protein>
    <recommendedName>
        <fullName evidence="3">aspartate transaminase</fullName>
        <ecNumber evidence="3">2.6.1.1</ecNumber>
    </recommendedName>
</protein>
<accession>A0A1G7WNA0</accession>
<dbReference type="InterPro" id="IPR015424">
    <property type="entry name" value="PyrdxlP-dep_Trfase"/>
</dbReference>
<comment type="catalytic activity">
    <reaction evidence="7">
        <text>L-aspartate + 2-oxoglutarate = oxaloacetate + L-glutamate</text>
        <dbReference type="Rhea" id="RHEA:21824"/>
        <dbReference type="ChEBI" id="CHEBI:16452"/>
        <dbReference type="ChEBI" id="CHEBI:16810"/>
        <dbReference type="ChEBI" id="CHEBI:29985"/>
        <dbReference type="ChEBI" id="CHEBI:29991"/>
        <dbReference type="EC" id="2.6.1.1"/>
    </reaction>
</comment>
<dbReference type="EC" id="2.6.1.1" evidence="3"/>
<proteinExistence type="inferred from homology"/>
<evidence type="ECO:0000256" key="5">
    <source>
        <dbReference type="ARBA" id="ARBA00022679"/>
    </source>
</evidence>
<evidence type="ECO:0000256" key="1">
    <source>
        <dbReference type="ARBA" id="ARBA00001933"/>
    </source>
</evidence>
<dbReference type="InterPro" id="IPR004839">
    <property type="entry name" value="Aminotransferase_I/II_large"/>
</dbReference>
<dbReference type="EMBL" id="FNCS01000007">
    <property type="protein sequence ID" value="SDG73396.1"/>
    <property type="molecule type" value="Genomic_DNA"/>
</dbReference>
<dbReference type="OrthoDB" id="9804407at2"/>
<dbReference type="Proteomes" id="UP000199495">
    <property type="component" value="Unassembled WGS sequence"/>
</dbReference>
<dbReference type="RefSeq" id="WP_090596802.1">
    <property type="nucleotide sequence ID" value="NZ_FNCS01000007.1"/>
</dbReference>
<gene>
    <name evidence="9" type="ORF">SAMN04487974_1077</name>
</gene>
<keyword evidence="4 9" id="KW-0032">Aminotransferase</keyword>
<dbReference type="GO" id="GO:0006520">
    <property type="term" value="P:amino acid metabolic process"/>
    <property type="evidence" value="ECO:0007669"/>
    <property type="project" value="InterPro"/>
</dbReference>
<dbReference type="PANTHER" id="PTHR46383">
    <property type="entry name" value="ASPARTATE AMINOTRANSFERASE"/>
    <property type="match status" value="1"/>
</dbReference>
<dbReference type="Pfam" id="PF00155">
    <property type="entry name" value="Aminotran_1_2"/>
    <property type="match status" value="1"/>
</dbReference>
<keyword evidence="5 9" id="KW-0808">Transferase</keyword>
<dbReference type="NCBIfam" id="NF004770">
    <property type="entry name" value="PRK06108.1"/>
    <property type="match status" value="1"/>
</dbReference>
<evidence type="ECO:0000256" key="6">
    <source>
        <dbReference type="ARBA" id="ARBA00022898"/>
    </source>
</evidence>
<dbReference type="STRING" id="440168.SAMN04487974_1077"/>
<evidence type="ECO:0000313" key="10">
    <source>
        <dbReference type="Proteomes" id="UP000199495"/>
    </source>
</evidence>
<comment type="cofactor">
    <cofactor evidence="1">
        <name>pyridoxal 5'-phosphate</name>
        <dbReference type="ChEBI" id="CHEBI:597326"/>
    </cofactor>
</comment>
<dbReference type="InterPro" id="IPR050596">
    <property type="entry name" value="AspAT/PAT-like"/>
</dbReference>
<evidence type="ECO:0000259" key="8">
    <source>
        <dbReference type="Pfam" id="PF00155"/>
    </source>
</evidence>
<dbReference type="Gene3D" id="3.40.640.10">
    <property type="entry name" value="Type I PLP-dependent aspartate aminotransferase-like (Major domain)"/>
    <property type="match status" value="1"/>
</dbReference>
<dbReference type="PANTHER" id="PTHR46383:SF2">
    <property type="entry name" value="AMINOTRANSFERASE"/>
    <property type="match status" value="1"/>
</dbReference>
<name>A0A1G7WNA0_9HYPH</name>
<comment type="similarity">
    <text evidence="2">Belongs to the class-I pyridoxal-phosphate-dependent aminotransferase family.</text>
</comment>
<keyword evidence="10" id="KW-1185">Reference proteome</keyword>
<reference evidence="9 10" key="1">
    <citation type="submission" date="2016-10" db="EMBL/GenBank/DDBJ databases">
        <authorList>
            <person name="de Groot N.N."/>
        </authorList>
    </citation>
    <scope>NUCLEOTIDE SEQUENCE [LARGE SCALE GENOMIC DNA]</scope>
    <source>
        <strain evidence="9 10">CGMCC 1.10267</strain>
    </source>
</reference>
<evidence type="ECO:0000256" key="3">
    <source>
        <dbReference type="ARBA" id="ARBA00012753"/>
    </source>
</evidence>